<dbReference type="EMBL" id="FWFV01000005">
    <property type="protein sequence ID" value="SLN48796.1"/>
    <property type="molecule type" value="Genomic_DNA"/>
</dbReference>
<proteinExistence type="predicted"/>
<dbReference type="AlphaFoldDB" id="A0A1Y5SWY6"/>
<keyword evidence="3" id="KW-1185">Reference proteome</keyword>
<dbReference type="OrthoDB" id="7658488at2"/>
<name>A0A1Y5SWY6_9RHOB</name>
<protein>
    <submittedName>
        <fullName evidence="2">Uncharacterized protein</fullName>
    </submittedName>
</protein>
<evidence type="ECO:0000313" key="3">
    <source>
        <dbReference type="Proteomes" id="UP000193870"/>
    </source>
</evidence>
<dbReference type="Proteomes" id="UP000193870">
    <property type="component" value="Unassembled WGS sequence"/>
</dbReference>
<gene>
    <name evidence="2" type="ORF">PAM7066_02219</name>
</gene>
<accession>A0A1Y5SWY6</accession>
<feature type="compositionally biased region" description="Basic and acidic residues" evidence="1">
    <location>
        <begin position="86"/>
        <end position="96"/>
    </location>
</feature>
<dbReference type="RefSeq" id="WP_085854189.1">
    <property type="nucleotide sequence ID" value="NZ_FOPF01000005.1"/>
</dbReference>
<evidence type="ECO:0000256" key="1">
    <source>
        <dbReference type="SAM" id="MobiDB-lite"/>
    </source>
</evidence>
<dbReference type="STRING" id="315423.SAMN04488020_105275"/>
<evidence type="ECO:0000313" key="2">
    <source>
        <dbReference type="EMBL" id="SLN48796.1"/>
    </source>
</evidence>
<organism evidence="2 3">
    <name type="scientific">Palleronia marisminoris</name>
    <dbReference type="NCBI Taxonomy" id="315423"/>
    <lineage>
        <taxon>Bacteria</taxon>
        <taxon>Pseudomonadati</taxon>
        <taxon>Pseudomonadota</taxon>
        <taxon>Alphaproteobacteria</taxon>
        <taxon>Rhodobacterales</taxon>
        <taxon>Roseobacteraceae</taxon>
        <taxon>Palleronia</taxon>
    </lineage>
</organism>
<feature type="region of interest" description="Disordered" evidence="1">
    <location>
        <begin position="85"/>
        <end position="115"/>
    </location>
</feature>
<sequence>MSWEIHADDPRAAGTPNPRYRLVWGTRSAPVERLSEKGLSIKLDDSRGVPGLADLYQGERHIASVLLCSDAIEAGEHRFHFKRLTRHADGPPRDYAPDPDPVAFLPSPDRARQGL</sequence>
<reference evidence="2 3" key="1">
    <citation type="submission" date="2017-03" db="EMBL/GenBank/DDBJ databases">
        <authorList>
            <person name="Afonso C.L."/>
            <person name="Miller P.J."/>
            <person name="Scott M.A."/>
            <person name="Spackman E."/>
            <person name="Goraichik I."/>
            <person name="Dimitrov K.M."/>
            <person name="Suarez D.L."/>
            <person name="Swayne D.E."/>
        </authorList>
    </citation>
    <scope>NUCLEOTIDE SEQUENCE [LARGE SCALE GENOMIC DNA]</scope>
    <source>
        <strain evidence="2 3">CECT 7066</strain>
    </source>
</reference>